<keyword evidence="3" id="KW-1185">Reference proteome</keyword>
<name>A0ABW5ZEJ6_9BACL</name>
<gene>
    <name evidence="2" type="ORF">ACFS5P_05810</name>
</gene>
<dbReference type="Pfam" id="PF10552">
    <property type="entry name" value="ORF6C"/>
    <property type="match status" value="1"/>
</dbReference>
<sequence length="225" mass="26469">MSTTKDLVFNKDGIAVTDSRDVADMIDKRHNDLLRTIKGYVDILENAKLRSVDFFIPSSYKTSGNLRSYECFLLTRKGCDMVANKMTGEKGVLFTAAYTTQFEEMEQQLKSPKPLTDQEQRIAVLQATLEHEKKFEQFDERMEKLENNTRIDAFQQTVIQKQIGKRVARVHDDENLNPDQLDKKKIYPQLHRNLRDSFRVPSYRDIRRIDFDDAVSWIRNWRPMI</sequence>
<reference evidence="3" key="1">
    <citation type="journal article" date="2019" name="Int. J. Syst. Evol. Microbiol.">
        <title>The Global Catalogue of Microorganisms (GCM) 10K type strain sequencing project: providing services to taxonomists for standard genome sequencing and annotation.</title>
        <authorList>
            <consortium name="The Broad Institute Genomics Platform"/>
            <consortium name="The Broad Institute Genome Sequencing Center for Infectious Disease"/>
            <person name="Wu L."/>
            <person name="Ma J."/>
        </authorList>
    </citation>
    <scope>NUCLEOTIDE SEQUENCE [LARGE SCALE GENOMIC DNA]</scope>
    <source>
        <strain evidence="3">KCTC 13528</strain>
    </source>
</reference>
<evidence type="ECO:0000313" key="2">
    <source>
        <dbReference type="EMBL" id="MFD2911384.1"/>
    </source>
</evidence>
<accession>A0ABW5ZEJ6</accession>
<dbReference type="EMBL" id="JBHUPG010000009">
    <property type="protein sequence ID" value="MFD2911384.1"/>
    <property type="molecule type" value="Genomic_DNA"/>
</dbReference>
<dbReference type="InterPro" id="IPR018878">
    <property type="entry name" value="ORF6C_dom"/>
</dbReference>
<dbReference type="RefSeq" id="WP_204730102.1">
    <property type="nucleotide sequence ID" value="NZ_JAFBDK010000013.1"/>
</dbReference>
<proteinExistence type="predicted"/>
<protein>
    <submittedName>
        <fullName evidence="2">Rha family transcriptional regulator</fullName>
    </submittedName>
</protein>
<dbReference type="Proteomes" id="UP001597561">
    <property type="component" value="Unassembled WGS sequence"/>
</dbReference>
<evidence type="ECO:0000259" key="1">
    <source>
        <dbReference type="Pfam" id="PF10552"/>
    </source>
</evidence>
<comment type="caution">
    <text evidence="2">The sequence shown here is derived from an EMBL/GenBank/DDBJ whole genome shotgun (WGS) entry which is preliminary data.</text>
</comment>
<dbReference type="InterPro" id="IPR014054">
    <property type="entry name" value="Phage_regulatory_Rha"/>
</dbReference>
<feature type="domain" description="ORF6C" evidence="1">
    <location>
        <begin position="123"/>
        <end position="223"/>
    </location>
</feature>
<evidence type="ECO:0000313" key="3">
    <source>
        <dbReference type="Proteomes" id="UP001597561"/>
    </source>
</evidence>
<dbReference type="NCBIfam" id="TIGR02681">
    <property type="entry name" value="phage_pRha"/>
    <property type="match status" value="1"/>
</dbReference>
<organism evidence="2 3">
    <name type="scientific">Jeotgalibacillus terrae</name>
    <dbReference type="NCBI Taxonomy" id="587735"/>
    <lineage>
        <taxon>Bacteria</taxon>
        <taxon>Bacillati</taxon>
        <taxon>Bacillota</taxon>
        <taxon>Bacilli</taxon>
        <taxon>Bacillales</taxon>
        <taxon>Caryophanaceae</taxon>
        <taxon>Jeotgalibacillus</taxon>
    </lineage>
</organism>
<dbReference type="Pfam" id="PF09669">
    <property type="entry name" value="Phage_pRha"/>
    <property type="match status" value="1"/>
</dbReference>